<feature type="region of interest" description="Disordered" evidence="1">
    <location>
        <begin position="133"/>
        <end position="250"/>
    </location>
</feature>
<keyword evidence="3" id="KW-1185">Reference proteome</keyword>
<feature type="compositionally biased region" description="Basic and acidic residues" evidence="1">
    <location>
        <begin position="160"/>
        <end position="176"/>
    </location>
</feature>
<feature type="compositionally biased region" description="Basic and acidic residues" evidence="1">
    <location>
        <begin position="18"/>
        <end position="35"/>
    </location>
</feature>
<feature type="compositionally biased region" description="Polar residues" evidence="1">
    <location>
        <begin position="567"/>
        <end position="590"/>
    </location>
</feature>
<proteinExistence type="predicted"/>
<feature type="region of interest" description="Disordered" evidence="1">
    <location>
        <begin position="509"/>
        <end position="593"/>
    </location>
</feature>
<feature type="region of interest" description="Disordered" evidence="1">
    <location>
        <begin position="668"/>
        <end position="714"/>
    </location>
</feature>
<feature type="compositionally biased region" description="Acidic residues" evidence="1">
    <location>
        <begin position="685"/>
        <end position="694"/>
    </location>
</feature>
<dbReference type="Proteomes" id="UP001651158">
    <property type="component" value="Unassembled WGS sequence"/>
</dbReference>
<evidence type="ECO:0000313" key="2">
    <source>
        <dbReference type="EMBL" id="KAL5109271.1"/>
    </source>
</evidence>
<feature type="compositionally biased region" description="Acidic residues" evidence="1">
    <location>
        <begin position="143"/>
        <end position="159"/>
    </location>
</feature>
<feature type="compositionally biased region" description="Polar residues" evidence="1">
    <location>
        <begin position="695"/>
        <end position="711"/>
    </location>
</feature>
<feature type="region of interest" description="Disordered" evidence="1">
    <location>
        <begin position="1"/>
        <end position="42"/>
    </location>
</feature>
<feature type="compositionally biased region" description="Basic residues" evidence="1">
    <location>
        <begin position="1"/>
        <end position="17"/>
    </location>
</feature>
<feature type="compositionally biased region" description="Low complexity" evidence="1">
    <location>
        <begin position="179"/>
        <end position="208"/>
    </location>
</feature>
<gene>
    <name evidence="2" type="ORF">TcWFU_007970</name>
</gene>
<name>A0ABR4QI94_9CEST</name>
<protein>
    <recommendedName>
        <fullName evidence="4">SH3 domain-containing protein</fullName>
    </recommendedName>
</protein>
<evidence type="ECO:0000256" key="1">
    <source>
        <dbReference type="SAM" id="MobiDB-lite"/>
    </source>
</evidence>
<dbReference type="PANTHER" id="PTHR13491">
    <property type="entry name" value="ZCCHC10 PROTEIN"/>
    <property type="match status" value="1"/>
</dbReference>
<comment type="caution">
    <text evidence="2">The sequence shown here is derived from an EMBL/GenBank/DDBJ whole genome shotgun (WGS) entry which is preliminary data.</text>
</comment>
<feature type="compositionally biased region" description="Basic residues" evidence="1">
    <location>
        <begin position="209"/>
        <end position="222"/>
    </location>
</feature>
<feature type="compositionally biased region" description="Low complexity" evidence="1">
    <location>
        <begin position="546"/>
        <end position="566"/>
    </location>
</feature>
<feature type="compositionally biased region" description="Polar residues" evidence="1">
    <location>
        <begin position="309"/>
        <end position="319"/>
    </location>
</feature>
<evidence type="ECO:0008006" key="4">
    <source>
        <dbReference type="Google" id="ProtNLM"/>
    </source>
</evidence>
<sequence>MLHVLSKKSKSKSHQRGQRTETSQDSRWETLEVETKSATPDCRNQRKLRCGKDASVLILGEDRKFGGSIRTRSTSSRRSCSAMVTFESIKPTQVWQASASPSPPTTSAATRRSIKAKRPVDSLALSMIAQTSAENQWLSLSTGDEDDLSDSTDDEEGDEEMMKERKGRRADSDRGKRASTSTSHHPRSSPSSSDSSSSFELSRSSTMSARHRRKKQSSRRHRRENDTFSSGSPSTSSDSSSSSSSSEGDNEFDLCWKLKTGGSLRNATPIQSTPQLKRTLHHHHQPLVLTPAGTPQVMPRYPSTHHYNRPQTLNLTGSSFPRPMSARSSSKDPPFVQTIARAVEDFFPTLEWMEKYKVISVHRGDLLRIIPYPGTNPDQTSPTTGWFLAQKWCADHGSGTSPIGFVPRIVCSFVCPDNTPRMSHISPRHARSQDYSMKLAETAVFMTASSDVSQATSGGQMIANSAICDTFLEPIPTRSVYPSPQLSLHTPCTTAVKTSFTSIPAVYEIEDRDSGRGPSSGSEWSSGKGGSLSGATDINVDDKDQPQPQTQSQSQQQPSTTRSSSSLKWSPTGSYQRRASFDQQSGSNFSCPLPPPPMALLSHVCTETMGEKKPLPIPVTTTAAFSVSDTEAGGSICSSSGTRTRLYVRGSIPLTLKATEGDLRIENEVQWRDEKGEGSPLTPEEPVDEDEEGDTSGSPQSTVVVVSSNSDPAHWEPYKTMIQVGQNKLEKFTLV</sequence>
<feature type="compositionally biased region" description="Basic and acidic residues" evidence="1">
    <location>
        <begin position="668"/>
        <end position="677"/>
    </location>
</feature>
<reference evidence="2 3" key="1">
    <citation type="journal article" date="2022" name="Front. Cell. Infect. Microbiol.">
        <title>The Genomes of Two Strains of Taenia crassiceps the Animal Model for the Study of Human Cysticercosis.</title>
        <authorList>
            <person name="Bobes R.J."/>
            <person name="Estrada K."/>
            <person name="Rios-Valencia D.G."/>
            <person name="Calderon-Gallegos A."/>
            <person name="de la Torre P."/>
            <person name="Carrero J.C."/>
            <person name="Sanchez-Flores A."/>
            <person name="Laclette J.P."/>
        </authorList>
    </citation>
    <scope>NUCLEOTIDE SEQUENCE [LARGE SCALE GENOMIC DNA]</scope>
    <source>
        <strain evidence="2">WFUcys</strain>
    </source>
</reference>
<evidence type="ECO:0000313" key="3">
    <source>
        <dbReference type="Proteomes" id="UP001651158"/>
    </source>
</evidence>
<dbReference type="EMBL" id="JAKROA010000003">
    <property type="protein sequence ID" value="KAL5109271.1"/>
    <property type="molecule type" value="Genomic_DNA"/>
</dbReference>
<dbReference type="InterPro" id="IPR039715">
    <property type="entry name" value="ZCCHC10"/>
</dbReference>
<feature type="region of interest" description="Disordered" evidence="1">
    <location>
        <begin position="302"/>
        <end position="332"/>
    </location>
</feature>
<organism evidence="2 3">
    <name type="scientific">Taenia crassiceps</name>
    <dbReference type="NCBI Taxonomy" id="6207"/>
    <lineage>
        <taxon>Eukaryota</taxon>
        <taxon>Metazoa</taxon>
        <taxon>Spiralia</taxon>
        <taxon>Lophotrochozoa</taxon>
        <taxon>Platyhelminthes</taxon>
        <taxon>Cestoda</taxon>
        <taxon>Eucestoda</taxon>
        <taxon>Cyclophyllidea</taxon>
        <taxon>Taeniidae</taxon>
        <taxon>Taenia</taxon>
    </lineage>
</organism>
<feature type="compositionally biased region" description="Low complexity" evidence="1">
    <location>
        <begin position="516"/>
        <end position="526"/>
    </location>
</feature>
<feature type="region of interest" description="Disordered" evidence="1">
    <location>
        <begin position="94"/>
        <end position="118"/>
    </location>
</feature>
<accession>A0ABR4QI94</accession>
<feature type="compositionally biased region" description="Low complexity" evidence="1">
    <location>
        <begin position="97"/>
        <end position="110"/>
    </location>
</feature>
<dbReference type="PANTHER" id="PTHR13491:SF0">
    <property type="entry name" value="ZINC FINGER CCHC DOMAIN-CONTAINING PROTEIN 10"/>
    <property type="match status" value="1"/>
</dbReference>
<feature type="compositionally biased region" description="Low complexity" evidence="1">
    <location>
        <begin position="229"/>
        <end position="246"/>
    </location>
</feature>